<dbReference type="Bgee" id="ENSOCUG00000032257">
    <property type="expression patterns" value="Expressed in smooth muscle tissue and 5 other cell types or tissues"/>
</dbReference>
<evidence type="ECO:0000259" key="1">
    <source>
        <dbReference type="PROSITE" id="PS50805"/>
    </source>
</evidence>
<dbReference type="InterPro" id="IPR036051">
    <property type="entry name" value="KRAB_dom_sf"/>
</dbReference>
<dbReference type="PANTHER" id="PTHR23232">
    <property type="entry name" value="KRAB DOMAIN C2H2 ZINC FINGER"/>
    <property type="match status" value="1"/>
</dbReference>
<name>A0A5F9D0L0_RABIT</name>
<feature type="domain" description="KRAB" evidence="1">
    <location>
        <begin position="6"/>
        <end position="77"/>
    </location>
</feature>
<dbReference type="CDD" id="cd07765">
    <property type="entry name" value="KRAB_A-box"/>
    <property type="match status" value="1"/>
</dbReference>
<proteinExistence type="predicted"/>
<organism evidence="2 3">
    <name type="scientific">Oryctolagus cuniculus</name>
    <name type="common">Rabbit</name>
    <dbReference type="NCBI Taxonomy" id="9986"/>
    <lineage>
        <taxon>Eukaryota</taxon>
        <taxon>Metazoa</taxon>
        <taxon>Chordata</taxon>
        <taxon>Craniata</taxon>
        <taxon>Vertebrata</taxon>
        <taxon>Euteleostomi</taxon>
        <taxon>Mammalia</taxon>
        <taxon>Eutheria</taxon>
        <taxon>Euarchontoglires</taxon>
        <taxon>Glires</taxon>
        <taxon>Lagomorpha</taxon>
        <taxon>Leporidae</taxon>
        <taxon>Oryctolagus</taxon>
    </lineage>
</organism>
<dbReference type="PANTHER" id="PTHR23232:SF142">
    <property type="entry name" value="GASTRULA ZINC FINGER PROTEIN XLCGF57.1-LIKE-RELATED"/>
    <property type="match status" value="1"/>
</dbReference>
<sequence length="90" mass="10351">MSQSFVEFGDVAIGFSQEEWEWLNPAQRTLWKRVVWENHSDLGASEHCVSKPDFVSLLEEGKEPWMGRRDVTGGLFSLESSGNSYRRETL</sequence>
<dbReference type="Gene3D" id="6.10.140.140">
    <property type="match status" value="1"/>
</dbReference>
<dbReference type="InterPro" id="IPR001909">
    <property type="entry name" value="KRAB"/>
</dbReference>
<dbReference type="InterPro" id="IPR050169">
    <property type="entry name" value="Krueppel_C2H2_ZnF"/>
</dbReference>
<dbReference type="GO" id="GO:0006355">
    <property type="term" value="P:regulation of DNA-templated transcription"/>
    <property type="evidence" value="ECO:0007669"/>
    <property type="project" value="InterPro"/>
</dbReference>
<evidence type="ECO:0000313" key="2">
    <source>
        <dbReference type="Ensembl" id="ENSOCUP00000039258.1"/>
    </source>
</evidence>
<dbReference type="Ensembl" id="ENSOCUT00000037529.1">
    <property type="protein sequence ID" value="ENSOCUP00000039258.1"/>
    <property type="gene ID" value="ENSOCUG00000032257.1"/>
</dbReference>
<protein>
    <recommendedName>
        <fullName evidence="1">KRAB domain-containing protein</fullName>
    </recommendedName>
</protein>
<dbReference type="SMART" id="SM00349">
    <property type="entry name" value="KRAB"/>
    <property type="match status" value="1"/>
</dbReference>
<dbReference type="PROSITE" id="PS50805">
    <property type="entry name" value="KRAB"/>
    <property type="match status" value="1"/>
</dbReference>
<dbReference type="STRING" id="9986.ENSOCUP00000039258"/>
<evidence type="ECO:0000313" key="3">
    <source>
        <dbReference type="Proteomes" id="UP000001811"/>
    </source>
</evidence>
<dbReference type="GeneTree" id="ENSGT00940000163022"/>
<reference evidence="2" key="2">
    <citation type="submission" date="2025-08" db="UniProtKB">
        <authorList>
            <consortium name="Ensembl"/>
        </authorList>
    </citation>
    <scope>IDENTIFICATION</scope>
    <source>
        <strain evidence="2">Thorbecke</strain>
    </source>
</reference>
<keyword evidence="3" id="KW-1185">Reference proteome</keyword>
<dbReference type="Proteomes" id="UP000001811">
    <property type="component" value="Chromosome 7"/>
</dbReference>
<dbReference type="Pfam" id="PF01352">
    <property type="entry name" value="KRAB"/>
    <property type="match status" value="1"/>
</dbReference>
<reference evidence="2" key="3">
    <citation type="submission" date="2025-09" db="UniProtKB">
        <authorList>
            <consortium name="Ensembl"/>
        </authorList>
    </citation>
    <scope>IDENTIFICATION</scope>
    <source>
        <strain evidence="2">Thorbecke</strain>
    </source>
</reference>
<dbReference type="InParanoid" id="A0A5F9D0L0"/>
<dbReference type="AlphaFoldDB" id="A0A5F9D0L0"/>
<dbReference type="SUPFAM" id="SSF109640">
    <property type="entry name" value="KRAB domain (Kruppel-associated box)"/>
    <property type="match status" value="1"/>
</dbReference>
<reference evidence="2 3" key="1">
    <citation type="journal article" date="2011" name="Nature">
        <title>A high-resolution map of human evolutionary constraint using 29 mammals.</title>
        <authorList>
            <person name="Lindblad-Toh K."/>
            <person name="Garber M."/>
            <person name="Zuk O."/>
            <person name="Lin M.F."/>
            <person name="Parker B.J."/>
            <person name="Washietl S."/>
            <person name="Kheradpour P."/>
            <person name="Ernst J."/>
            <person name="Jordan G."/>
            <person name="Mauceli E."/>
            <person name="Ward L.D."/>
            <person name="Lowe C.B."/>
            <person name="Holloway A.K."/>
            <person name="Clamp M."/>
            <person name="Gnerre S."/>
            <person name="Alfoldi J."/>
            <person name="Beal K."/>
            <person name="Chang J."/>
            <person name="Clawson H."/>
            <person name="Cuff J."/>
            <person name="Di Palma F."/>
            <person name="Fitzgerald S."/>
            <person name="Flicek P."/>
            <person name="Guttman M."/>
            <person name="Hubisz M.J."/>
            <person name="Jaffe D.B."/>
            <person name="Jungreis I."/>
            <person name="Kent W.J."/>
            <person name="Kostka D."/>
            <person name="Lara M."/>
            <person name="Martins A.L."/>
            <person name="Massingham T."/>
            <person name="Moltke I."/>
            <person name="Raney B.J."/>
            <person name="Rasmussen M.D."/>
            <person name="Robinson J."/>
            <person name="Stark A."/>
            <person name="Vilella A.J."/>
            <person name="Wen J."/>
            <person name="Xie X."/>
            <person name="Zody M.C."/>
            <person name="Baldwin J."/>
            <person name="Bloom T."/>
            <person name="Chin C.W."/>
            <person name="Heiman D."/>
            <person name="Nicol R."/>
            <person name="Nusbaum C."/>
            <person name="Young S."/>
            <person name="Wilkinson J."/>
            <person name="Worley K.C."/>
            <person name="Kovar C.L."/>
            <person name="Muzny D.M."/>
            <person name="Gibbs R.A."/>
            <person name="Cree A."/>
            <person name="Dihn H.H."/>
            <person name="Fowler G."/>
            <person name="Jhangiani S."/>
            <person name="Joshi V."/>
            <person name="Lee S."/>
            <person name="Lewis L.R."/>
            <person name="Nazareth L.V."/>
            <person name="Okwuonu G."/>
            <person name="Santibanez J."/>
            <person name="Warren W.C."/>
            <person name="Mardis E.R."/>
            <person name="Weinstock G.M."/>
            <person name="Wilson R.K."/>
            <person name="Delehaunty K."/>
            <person name="Dooling D."/>
            <person name="Fronik C."/>
            <person name="Fulton L."/>
            <person name="Fulton B."/>
            <person name="Graves T."/>
            <person name="Minx P."/>
            <person name="Sodergren E."/>
            <person name="Birney E."/>
            <person name="Margulies E.H."/>
            <person name="Herrero J."/>
            <person name="Green E.D."/>
            <person name="Haussler D."/>
            <person name="Siepel A."/>
            <person name="Goldman N."/>
            <person name="Pollard K.S."/>
            <person name="Pedersen J.S."/>
            <person name="Lander E.S."/>
            <person name="Kellis M."/>
        </authorList>
    </citation>
    <scope>NUCLEOTIDE SEQUENCE [LARGE SCALE GENOMIC DNA]</scope>
    <source>
        <strain evidence="2 3">Thorbecke inbred</strain>
    </source>
</reference>
<dbReference type="EMBL" id="AAGW02038812">
    <property type="status" value="NOT_ANNOTATED_CDS"/>
    <property type="molecule type" value="Genomic_DNA"/>
</dbReference>
<accession>A0A5F9D0L0</accession>